<proteinExistence type="predicted"/>
<dbReference type="AlphaFoldDB" id="A0A3M0L1J4"/>
<evidence type="ECO:0000313" key="2">
    <source>
        <dbReference type="Proteomes" id="UP000269221"/>
    </source>
</evidence>
<name>A0A3M0L1J4_HIRRU</name>
<gene>
    <name evidence="1" type="ORF">DUI87_03936</name>
</gene>
<evidence type="ECO:0000313" key="1">
    <source>
        <dbReference type="EMBL" id="RMC19328.1"/>
    </source>
</evidence>
<reference evidence="1 2" key="1">
    <citation type="submission" date="2018-07" db="EMBL/GenBank/DDBJ databases">
        <title>A high quality draft genome assembly of the barn swallow (H. rustica rustica).</title>
        <authorList>
            <person name="Formenti G."/>
            <person name="Chiara M."/>
            <person name="Poveda L."/>
            <person name="Francoijs K.-J."/>
            <person name="Bonisoli-Alquati A."/>
            <person name="Canova L."/>
            <person name="Gianfranceschi L."/>
            <person name="Horner D.S."/>
            <person name="Saino N."/>
        </authorList>
    </citation>
    <scope>NUCLEOTIDE SEQUENCE [LARGE SCALE GENOMIC DNA]</scope>
    <source>
        <strain evidence="1">Chelidonia</strain>
        <tissue evidence="1">Blood</tissue>
    </source>
</reference>
<dbReference type="EMBL" id="QRBI01000095">
    <property type="protein sequence ID" value="RMC19328.1"/>
    <property type="molecule type" value="Genomic_DNA"/>
</dbReference>
<organism evidence="1 2">
    <name type="scientific">Hirundo rustica rustica</name>
    <dbReference type="NCBI Taxonomy" id="333673"/>
    <lineage>
        <taxon>Eukaryota</taxon>
        <taxon>Metazoa</taxon>
        <taxon>Chordata</taxon>
        <taxon>Craniata</taxon>
        <taxon>Vertebrata</taxon>
        <taxon>Euteleostomi</taxon>
        <taxon>Archelosauria</taxon>
        <taxon>Archosauria</taxon>
        <taxon>Dinosauria</taxon>
        <taxon>Saurischia</taxon>
        <taxon>Theropoda</taxon>
        <taxon>Coelurosauria</taxon>
        <taxon>Aves</taxon>
        <taxon>Neognathae</taxon>
        <taxon>Neoaves</taxon>
        <taxon>Telluraves</taxon>
        <taxon>Australaves</taxon>
        <taxon>Passeriformes</taxon>
        <taxon>Sylvioidea</taxon>
        <taxon>Hirundinidae</taxon>
        <taxon>Hirundo</taxon>
    </lineage>
</organism>
<comment type="caution">
    <text evidence="1">The sequence shown here is derived from an EMBL/GenBank/DDBJ whole genome shotgun (WGS) entry which is preliminary data.</text>
</comment>
<accession>A0A3M0L1J4</accession>
<dbReference type="Proteomes" id="UP000269221">
    <property type="component" value="Unassembled WGS sequence"/>
</dbReference>
<protein>
    <submittedName>
        <fullName evidence="1">Uncharacterized protein</fullName>
    </submittedName>
</protein>
<keyword evidence="2" id="KW-1185">Reference proteome</keyword>
<sequence>MKGELVTNNTEKTKVLNSSFNNVITTTVGSSPWGQKPRSIKVQTYNLLSMGLETINRAMLIGSKLIYLEEILKTVELIGFREEGTWNSLQAPNDQKLGFSDANFVT</sequence>